<dbReference type="InterPro" id="IPR001841">
    <property type="entry name" value="Znf_RING"/>
</dbReference>
<dbReference type="EMBL" id="HBUE01310085">
    <property type="protein sequence ID" value="CAG6582896.1"/>
    <property type="molecule type" value="Transcribed_RNA"/>
</dbReference>
<evidence type="ECO:0000256" key="6">
    <source>
        <dbReference type="ARBA" id="ARBA00022989"/>
    </source>
</evidence>
<dbReference type="InterPro" id="IPR013083">
    <property type="entry name" value="Znf_RING/FYVE/PHD"/>
</dbReference>
<keyword evidence="6" id="KW-1133">Transmembrane helix</keyword>
<protein>
    <submittedName>
        <fullName evidence="10">RING finger protein 165</fullName>
    </submittedName>
</protein>
<evidence type="ECO:0000256" key="3">
    <source>
        <dbReference type="ARBA" id="ARBA00022723"/>
    </source>
</evidence>
<evidence type="ECO:0000256" key="8">
    <source>
        <dbReference type="PROSITE-ProRule" id="PRU00175"/>
    </source>
</evidence>
<dbReference type="EMBL" id="HBUE01052370">
    <property type="protein sequence ID" value="CAG6465127.1"/>
    <property type="molecule type" value="Transcribed_RNA"/>
</dbReference>
<keyword evidence="5" id="KW-0862">Zinc</keyword>
<dbReference type="PROSITE" id="PS50089">
    <property type="entry name" value="ZF_RING_2"/>
    <property type="match status" value="1"/>
</dbReference>
<feature type="domain" description="RING-type" evidence="9">
    <location>
        <begin position="68"/>
        <end position="108"/>
    </location>
</feature>
<dbReference type="EMBL" id="HBUE01203860">
    <property type="protein sequence ID" value="CAG6531054.1"/>
    <property type="molecule type" value="Transcribed_RNA"/>
</dbReference>
<evidence type="ECO:0000256" key="7">
    <source>
        <dbReference type="ARBA" id="ARBA00023136"/>
    </source>
</evidence>
<evidence type="ECO:0000256" key="1">
    <source>
        <dbReference type="ARBA" id="ARBA00004370"/>
    </source>
</evidence>
<dbReference type="PANTHER" id="PTHR46539">
    <property type="entry name" value="E3 UBIQUITIN-PROTEIN LIGASE ATL42"/>
    <property type="match status" value="1"/>
</dbReference>
<evidence type="ECO:0000256" key="2">
    <source>
        <dbReference type="ARBA" id="ARBA00022692"/>
    </source>
</evidence>
<dbReference type="Pfam" id="PF13639">
    <property type="entry name" value="zf-RING_2"/>
    <property type="match status" value="1"/>
</dbReference>
<evidence type="ECO:0000256" key="5">
    <source>
        <dbReference type="ARBA" id="ARBA00022833"/>
    </source>
</evidence>
<evidence type="ECO:0000259" key="9">
    <source>
        <dbReference type="PROSITE" id="PS50089"/>
    </source>
</evidence>
<dbReference type="SMART" id="SM00184">
    <property type="entry name" value="RING"/>
    <property type="match status" value="1"/>
</dbReference>
<dbReference type="GO" id="GO:0008270">
    <property type="term" value="F:zinc ion binding"/>
    <property type="evidence" value="ECO:0007669"/>
    <property type="project" value="UniProtKB-KW"/>
</dbReference>
<sequence length="111" mass="12308">MMVLPGLIGFASTLVIAAAAIATVCYTVNYINNRYLHEGQGPSRPSSSGNNKSSKSWKGYDDWNEISCTICLNAVNGWTTRKLACGHMFHNKCIESWFTHTRCCPNCRTDV</sequence>
<comment type="subcellular location">
    <subcellularLocation>
        <location evidence="1">Membrane</location>
    </subcellularLocation>
</comment>
<proteinExistence type="predicted"/>
<keyword evidence="7" id="KW-0472">Membrane</keyword>
<dbReference type="PANTHER" id="PTHR46539:SF1">
    <property type="entry name" value="E3 UBIQUITIN-PROTEIN LIGASE ATL42"/>
    <property type="match status" value="1"/>
</dbReference>
<dbReference type="AlphaFoldDB" id="A0A8D8K4G9"/>
<organism evidence="10">
    <name type="scientific">Culex pipiens</name>
    <name type="common">House mosquito</name>
    <dbReference type="NCBI Taxonomy" id="7175"/>
    <lineage>
        <taxon>Eukaryota</taxon>
        <taxon>Metazoa</taxon>
        <taxon>Ecdysozoa</taxon>
        <taxon>Arthropoda</taxon>
        <taxon>Hexapoda</taxon>
        <taxon>Insecta</taxon>
        <taxon>Pterygota</taxon>
        <taxon>Neoptera</taxon>
        <taxon>Endopterygota</taxon>
        <taxon>Diptera</taxon>
        <taxon>Nematocera</taxon>
        <taxon>Culicoidea</taxon>
        <taxon>Culicidae</taxon>
        <taxon>Culicinae</taxon>
        <taxon>Culicini</taxon>
        <taxon>Culex</taxon>
        <taxon>Culex</taxon>
    </lineage>
</organism>
<keyword evidence="2" id="KW-0812">Transmembrane</keyword>
<dbReference type="EMBL" id="HBUE01052371">
    <property type="protein sequence ID" value="CAG6465128.1"/>
    <property type="molecule type" value="Transcribed_RNA"/>
</dbReference>
<keyword evidence="3" id="KW-0479">Metal-binding</keyword>
<evidence type="ECO:0000256" key="4">
    <source>
        <dbReference type="ARBA" id="ARBA00022771"/>
    </source>
</evidence>
<keyword evidence="4 8" id="KW-0863">Zinc-finger</keyword>
<dbReference type="Gene3D" id="3.30.40.10">
    <property type="entry name" value="Zinc/RING finger domain, C3HC4 (zinc finger)"/>
    <property type="match status" value="1"/>
</dbReference>
<accession>A0A8D8K4G9</accession>
<reference evidence="10" key="1">
    <citation type="submission" date="2021-05" db="EMBL/GenBank/DDBJ databases">
        <authorList>
            <person name="Alioto T."/>
            <person name="Alioto T."/>
            <person name="Gomez Garrido J."/>
        </authorList>
    </citation>
    <scope>NUCLEOTIDE SEQUENCE</scope>
</reference>
<dbReference type="SUPFAM" id="SSF57850">
    <property type="entry name" value="RING/U-box"/>
    <property type="match status" value="1"/>
</dbReference>
<name>A0A8D8K4G9_CULPI</name>
<evidence type="ECO:0000313" key="10">
    <source>
        <dbReference type="EMBL" id="CAG6582896.1"/>
    </source>
</evidence>
<dbReference type="GO" id="GO:0016020">
    <property type="term" value="C:membrane"/>
    <property type="evidence" value="ECO:0007669"/>
    <property type="project" value="UniProtKB-SubCell"/>
</dbReference>